<dbReference type="InterPro" id="IPR000719">
    <property type="entry name" value="Prot_kinase_dom"/>
</dbReference>
<protein>
    <recommendedName>
        <fullName evidence="1">non-specific serine/threonine protein kinase</fullName>
        <ecNumber evidence="1">2.7.11.1</ecNumber>
    </recommendedName>
</protein>
<dbReference type="EC" id="2.7.11.1" evidence="1"/>
<dbReference type="Gene3D" id="1.10.510.10">
    <property type="entry name" value="Transferase(Phosphotransferase) domain 1"/>
    <property type="match status" value="1"/>
</dbReference>
<dbReference type="PANTHER" id="PTHR43289">
    <property type="entry name" value="MITOGEN-ACTIVATED PROTEIN KINASE KINASE KINASE 20-RELATED"/>
    <property type="match status" value="1"/>
</dbReference>
<feature type="compositionally biased region" description="Low complexity" evidence="7">
    <location>
        <begin position="464"/>
        <end position="483"/>
    </location>
</feature>
<evidence type="ECO:0000256" key="7">
    <source>
        <dbReference type="SAM" id="MobiDB-lite"/>
    </source>
</evidence>
<dbReference type="PROSITE" id="PS00108">
    <property type="entry name" value="PROTEIN_KINASE_ST"/>
    <property type="match status" value="1"/>
</dbReference>
<dbReference type="Gene3D" id="3.30.200.20">
    <property type="entry name" value="Phosphorylase Kinase, domain 1"/>
    <property type="match status" value="1"/>
</dbReference>
<proteinExistence type="predicted"/>
<evidence type="ECO:0000256" key="5">
    <source>
        <dbReference type="ARBA" id="ARBA00022777"/>
    </source>
</evidence>
<keyword evidence="2 9" id="KW-0723">Serine/threonine-protein kinase</keyword>
<sequence>MIHASANEIAEDTLLERRYRLLEQIGAGGAGRVFRAEDVHLQRTIAVKVMHNHGDEGLGAVERARSEMLLLASLNHPCLVTLFDARIGRAPGEVNYLVMEYVPGLTLRQHLDQGRVDAAELAGIALDIAEGLHVAHTSGVVHRDVKPSNVLLWRSPLANGRWRAKVADFGIAYLEHSTRATDPGLVIGTAAYLAPEQARGETPTPAADIYALGILLIEALTGQRPFGDVSGIGALTARLLDAPVIPASLPRAWRELLQAMTAMRPEDRPTALEVSIAAARLTVPDAVGGDGAAGAGLRAAAAAVPTAPLAAAAVATARLPQVPATRRERAAAAAAPTAPLRLPAVPAPLTATSAVSARRTGSTEAVTVPAARAHSRHPRRVYAAAAGVALLAVLSVSTISAVIGSTGSTDPAPVVQEEPAPAPVEPAPVEPAPVEQPANEPAVVTPVDTPTEQTVVAEDPGPKNPNAGPGNNNGNTNPNRGPGNNNGNGNGNR</sequence>
<dbReference type="Pfam" id="PF00069">
    <property type="entry name" value="Pkinase"/>
    <property type="match status" value="1"/>
</dbReference>
<dbReference type="RefSeq" id="WP_191717337.1">
    <property type="nucleotide sequence ID" value="NZ_JACSQP010000001.1"/>
</dbReference>
<keyword evidence="6" id="KW-0067">ATP-binding</keyword>
<evidence type="ECO:0000256" key="4">
    <source>
        <dbReference type="ARBA" id="ARBA00022741"/>
    </source>
</evidence>
<evidence type="ECO:0000256" key="1">
    <source>
        <dbReference type="ARBA" id="ARBA00012513"/>
    </source>
</evidence>
<feature type="region of interest" description="Disordered" evidence="7">
    <location>
        <begin position="406"/>
        <end position="493"/>
    </location>
</feature>
<feature type="domain" description="Protein kinase" evidence="8">
    <location>
        <begin position="19"/>
        <end position="281"/>
    </location>
</feature>
<organism evidence="9 10">
    <name type="scientific">Microbacterium pullorum</name>
    <dbReference type="NCBI Taxonomy" id="2762236"/>
    <lineage>
        <taxon>Bacteria</taxon>
        <taxon>Bacillati</taxon>
        <taxon>Actinomycetota</taxon>
        <taxon>Actinomycetes</taxon>
        <taxon>Micrococcales</taxon>
        <taxon>Microbacteriaceae</taxon>
        <taxon>Microbacterium</taxon>
    </lineage>
</organism>
<keyword evidence="5 9" id="KW-0418">Kinase</keyword>
<dbReference type="InterPro" id="IPR011009">
    <property type="entry name" value="Kinase-like_dom_sf"/>
</dbReference>
<keyword evidence="10" id="KW-1185">Reference proteome</keyword>
<dbReference type="EMBL" id="JACSQP010000001">
    <property type="protein sequence ID" value="MBD7956322.1"/>
    <property type="molecule type" value="Genomic_DNA"/>
</dbReference>
<evidence type="ECO:0000313" key="10">
    <source>
        <dbReference type="Proteomes" id="UP000648352"/>
    </source>
</evidence>
<dbReference type="GO" id="GO:0004674">
    <property type="term" value="F:protein serine/threonine kinase activity"/>
    <property type="evidence" value="ECO:0007669"/>
    <property type="project" value="UniProtKB-KW"/>
</dbReference>
<dbReference type="PANTHER" id="PTHR43289:SF6">
    <property type="entry name" value="SERINE_THREONINE-PROTEIN KINASE NEKL-3"/>
    <property type="match status" value="1"/>
</dbReference>
<evidence type="ECO:0000256" key="6">
    <source>
        <dbReference type="ARBA" id="ARBA00022840"/>
    </source>
</evidence>
<dbReference type="SMART" id="SM00220">
    <property type="entry name" value="S_TKc"/>
    <property type="match status" value="1"/>
</dbReference>
<feature type="region of interest" description="Disordered" evidence="7">
    <location>
        <begin position="353"/>
        <end position="378"/>
    </location>
</feature>
<evidence type="ECO:0000256" key="3">
    <source>
        <dbReference type="ARBA" id="ARBA00022679"/>
    </source>
</evidence>
<dbReference type="SUPFAM" id="SSF56112">
    <property type="entry name" value="Protein kinase-like (PK-like)"/>
    <property type="match status" value="1"/>
</dbReference>
<keyword evidence="3" id="KW-0808">Transferase</keyword>
<gene>
    <name evidence="9" type="ORF">H9651_01570</name>
</gene>
<evidence type="ECO:0000256" key="2">
    <source>
        <dbReference type="ARBA" id="ARBA00022527"/>
    </source>
</evidence>
<dbReference type="Proteomes" id="UP000648352">
    <property type="component" value="Unassembled WGS sequence"/>
</dbReference>
<reference evidence="9 10" key="1">
    <citation type="submission" date="2020-08" db="EMBL/GenBank/DDBJ databases">
        <title>A Genomic Blueprint of the Chicken Gut Microbiome.</title>
        <authorList>
            <person name="Gilroy R."/>
            <person name="Ravi A."/>
            <person name="Getino M."/>
            <person name="Pursley I."/>
            <person name="Horton D.L."/>
            <person name="Alikhan N.-F."/>
            <person name="Baker D."/>
            <person name="Gharbi K."/>
            <person name="Hall N."/>
            <person name="Watson M."/>
            <person name="Adriaenssens E.M."/>
            <person name="Foster-Nyarko E."/>
            <person name="Jarju S."/>
            <person name="Secka A."/>
            <person name="Antonio M."/>
            <person name="Oren A."/>
            <person name="Chaudhuri R."/>
            <person name="La Ragione R.M."/>
            <person name="Hildebrand F."/>
            <person name="Pallen M.J."/>
        </authorList>
    </citation>
    <scope>NUCLEOTIDE SEQUENCE [LARGE SCALE GENOMIC DNA]</scope>
    <source>
        <strain evidence="9 10">Sa4CUA7</strain>
    </source>
</reference>
<feature type="compositionally biased region" description="Gly residues" evidence="7">
    <location>
        <begin position="484"/>
        <end position="493"/>
    </location>
</feature>
<evidence type="ECO:0000313" key="9">
    <source>
        <dbReference type="EMBL" id="MBD7956322.1"/>
    </source>
</evidence>
<dbReference type="PROSITE" id="PS50011">
    <property type="entry name" value="PROTEIN_KINASE_DOM"/>
    <property type="match status" value="1"/>
</dbReference>
<comment type="caution">
    <text evidence="9">The sequence shown here is derived from an EMBL/GenBank/DDBJ whole genome shotgun (WGS) entry which is preliminary data.</text>
</comment>
<keyword evidence="4" id="KW-0547">Nucleotide-binding</keyword>
<accession>A0ABR8RYK5</accession>
<evidence type="ECO:0000259" key="8">
    <source>
        <dbReference type="PROSITE" id="PS50011"/>
    </source>
</evidence>
<dbReference type="CDD" id="cd14014">
    <property type="entry name" value="STKc_PknB_like"/>
    <property type="match status" value="1"/>
</dbReference>
<name>A0ABR8RYK5_9MICO</name>
<feature type="compositionally biased region" description="Low complexity" evidence="7">
    <location>
        <begin position="432"/>
        <end position="444"/>
    </location>
</feature>
<dbReference type="InterPro" id="IPR008271">
    <property type="entry name" value="Ser/Thr_kinase_AS"/>
</dbReference>
<feature type="compositionally biased region" description="Pro residues" evidence="7">
    <location>
        <begin position="420"/>
        <end position="431"/>
    </location>
</feature>